<evidence type="ECO:0000256" key="8">
    <source>
        <dbReference type="ARBA" id="ARBA00023146"/>
    </source>
</evidence>
<feature type="binding site" evidence="11">
    <location>
        <position position="239"/>
    </location>
    <ligand>
        <name>ATP</name>
        <dbReference type="ChEBI" id="CHEBI:30616"/>
    </ligand>
</feature>
<gene>
    <name evidence="11" type="primary">tyrS</name>
    <name evidence="14" type="ORF">G3A56_00920</name>
</gene>
<feature type="binding site" evidence="11">
    <location>
        <position position="39"/>
    </location>
    <ligand>
        <name>L-tyrosine</name>
        <dbReference type="ChEBI" id="CHEBI:58315"/>
    </ligand>
</feature>
<dbReference type="Pfam" id="PF00579">
    <property type="entry name" value="tRNA-synt_1b"/>
    <property type="match status" value="1"/>
</dbReference>
<feature type="short sequence motif" description="'KMSKS' region" evidence="11">
    <location>
        <begin position="236"/>
        <end position="240"/>
    </location>
</feature>
<keyword evidence="2 11" id="KW-0963">Cytoplasm</keyword>
<comment type="catalytic activity">
    <reaction evidence="9 11">
        <text>tRNA(Tyr) + L-tyrosine + ATP = L-tyrosyl-tRNA(Tyr) + AMP + diphosphate + H(+)</text>
        <dbReference type="Rhea" id="RHEA:10220"/>
        <dbReference type="Rhea" id="RHEA-COMP:9706"/>
        <dbReference type="Rhea" id="RHEA-COMP:9707"/>
        <dbReference type="ChEBI" id="CHEBI:15378"/>
        <dbReference type="ChEBI" id="CHEBI:30616"/>
        <dbReference type="ChEBI" id="CHEBI:33019"/>
        <dbReference type="ChEBI" id="CHEBI:58315"/>
        <dbReference type="ChEBI" id="CHEBI:78442"/>
        <dbReference type="ChEBI" id="CHEBI:78536"/>
        <dbReference type="ChEBI" id="CHEBI:456215"/>
        <dbReference type="EC" id="6.1.1.1"/>
    </reaction>
</comment>
<evidence type="ECO:0000256" key="11">
    <source>
        <dbReference type="HAMAP-Rule" id="MF_02006"/>
    </source>
</evidence>
<accession>A0A7L5BCY3</accession>
<dbReference type="PROSITE" id="PS50889">
    <property type="entry name" value="S4"/>
    <property type="match status" value="1"/>
</dbReference>
<dbReference type="InterPro" id="IPR002305">
    <property type="entry name" value="aa-tRNA-synth_Ic"/>
</dbReference>
<evidence type="ECO:0000256" key="10">
    <source>
        <dbReference type="ARBA" id="ARBA00060965"/>
    </source>
</evidence>
<evidence type="ECO:0000256" key="3">
    <source>
        <dbReference type="ARBA" id="ARBA00022598"/>
    </source>
</evidence>
<dbReference type="CDD" id="cd00805">
    <property type="entry name" value="TyrRS_core"/>
    <property type="match status" value="1"/>
</dbReference>
<keyword evidence="3 11" id="KW-0436">Ligase</keyword>
<dbReference type="CDD" id="cd00165">
    <property type="entry name" value="S4"/>
    <property type="match status" value="1"/>
</dbReference>
<sequence>MSRFKSDFLRTLDERGFIHQISDESGLDELFAKETVTAYIGFDPTAPSLHAGGLIQIMMLHWMQQTGHQPISLMGGGTGMVGDPSFKDDARQLMTVDTIESNIASIKRVFSNYLDYDRADKPAMMINNGDWLREINYLEFLRDVGRHFSVNRMLSFDSVKTRLDREQSLSFLEFNYMILQAYDFVELNKRTGCRLQMGGSDQWGNIVNGIDLGHRMGTPQLYALTSPLLTTSSGAKMGKSLNGAVWLNPDMLSAYDFWQYWRNTEDADVSRFLKLYTTLPMDEIARLSSLGGSEINEVKKILATEITAMLHGRAAAEEAAETARKTFEEGALAENLPSIEVPASELDAGVGVLSLIVRAGLAGSNGEARRHVQGGAVKINDQGVSDERQMIGTGEVTGDGVIKLSVGKKKHVLVRPA</sequence>
<evidence type="ECO:0000259" key="13">
    <source>
        <dbReference type="Pfam" id="PF22421"/>
    </source>
</evidence>
<dbReference type="PANTHER" id="PTHR11766">
    <property type="entry name" value="TYROSYL-TRNA SYNTHETASE"/>
    <property type="match status" value="1"/>
</dbReference>
<dbReference type="InterPro" id="IPR014729">
    <property type="entry name" value="Rossmann-like_a/b/a_fold"/>
</dbReference>
<dbReference type="Pfam" id="PF22421">
    <property type="entry name" value="SYY_C-terminal"/>
    <property type="match status" value="1"/>
</dbReference>
<dbReference type="HAMAP" id="MF_02006">
    <property type="entry name" value="Tyr_tRNA_synth_type1"/>
    <property type="match status" value="1"/>
</dbReference>
<keyword evidence="8 11" id="KW-0030">Aminoacyl-tRNA synthetase</keyword>
<dbReference type="InterPro" id="IPR036986">
    <property type="entry name" value="S4_RNA-bd_sf"/>
</dbReference>
<dbReference type="InterPro" id="IPR002307">
    <property type="entry name" value="Tyr-tRNA-ligase"/>
</dbReference>
<keyword evidence="6 12" id="KW-0694">RNA-binding</keyword>
<feature type="domain" description="Tyrosine--tRNA ligase SYY-like C-terminal" evidence="13">
    <location>
        <begin position="334"/>
        <end position="414"/>
    </location>
</feature>
<dbReference type="Gene3D" id="3.10.290.10">
    <property type="entry name" value="RNA-binding S4 domain"/>
    <property type="match status" value="1"/>
</dbReference>
<dbReference type="EC" id="6.1.1.1" evidence="11"/>
<evidence type="ECO:0000256" key="12">
    <source>
        <dbReference type="PROSITE-ProRule" id="PRU00182"/>
    </source>
</evidence>
<evidence type="ECO:0000256" key="9">
    <source>
        <dbReference type="ARBA" id="ARBA00048248"/>
    </source>
</evidence>
<dbReference type="NCBIfam" id="TIGR00234">
    <property type="entry name" value="tyrS"/>
    <property type="match status" value="1"/>
</dbReference>
<dbReference type="FunFam" id="3.40.50.620:FF:000008">
    <property type="entry name" value="Tyrosine--tRNA ligase"/>
    <property type="match status" value="1"/>
</dbReference>
<dbReference type="InterPro" id="IPR054608">
    <property type="entry name" value="SYY-like_C"/>
</dbReference>
<keyword evidence="4 11" id="KW-0547">Nucleotide-binding</keyword>
<dbReference type="InterPro" id="IPR001412">
    <property type="entry name" value="aa-tRNA-synth_I_CS"/>
</dbReference>
<evidence type="ECO:0000313" key="14">
    <source>
        <dbReference type="EMBL" id="QIB36740.1"/>
    </source>
</evidence>
<dbReference type="GO" id="GO:0005829">
    <property type="term" value="C:cytosol"/>
    <property type="evidence" value="ECO:0007669"/>
    <property type="project" value="TreeGrafter"/>
</dbReference>
<feature type="binding site" evidence="11">
    <location>
        <position position="180"/>
    </location>
    <ligand>
        <name>L-tyrosine</name>
        <dbReference type="ChEBI" id="CHEBI:58315"/>
    </ligand>
</feature>
<dbReference type="InterPro" id="IPR024088">
    <property type="entry name" value="Tyr-tRNA-ligase_bac-type"/>
</dbReference>
<comment type="similarity">
    <text evidence="10 11">Belongs to the class-I aminoacyl-tRNA synthetase family. TyrS type 1 subfamily.</text>
</comment>
<feature type="short sequence motif" description="'HIGH' region" evidence="11">
    <location>
        <begin position="44"/>
        <end position="53"/>
    </location>
</feature>
<dbReference type="SUPFAM" id="SSF52374">
    <property type="entry name" value="Nucleotidylyl transferase"/>
    <property type="match status" value="1"/>
</dbReference>
<dbReference type="Proteomes" id="UP000464865">
    <property type="component" value="Chromosome M15-11"/>
</dbReference>
<comment type="subunit">
    <text evidence="11">Homodimer.</text>
</comment>
<organism evidence="14 15">
    <name type="scientific">Rhizobium oryzihabitans</name>
    <dbReference type="NCBI Taxonomy" id="2267833"/>
    <lineage>
        <taxon>Bacteria</taxon>
        <taxon>Pseudomonadati</taxon>
        <taxon>Pseudomonadota</taxon>
        <taxon>Alphaproteobacteria</taxon>
        <taxon>Hyphomicrobiales</taxon>
        <taxon>Rhizobiaceae</taxon>
        <taxon>Rhizobium/Agrobacterium group</taxon>
        <taxon>Rhizobium</taxon>
    </lineage>
</organism>
<comment type="subcellular location">
    <subcellularLocation>
        <location evidence="1 11">Cytoplasm</location>
    </subcellularLocation>
</comment>
<evidence type="ECO:0000256" key="4">
    <source>
        <dbReference type="ARBA" id="ARBA00022741"/>
    </source>
</evidence>
<evidence type="ECO:0000256" key="6">
    <source>
        <dbReference type="ARBA" id="ARBA00022884"/>
    </source>
</evidence>
<comment type="function">
    <text evidence="11">Catalyzes the attachment of tyrosine to tRNA(Tyr) in a two-step reaction: tyrosine is first activated by ATP to form Tyr-AMP and then transferred to the acceptor end of tRNA(Tyr).</text>
</comment>
<dbReference type="InterPro" id="IPR024107">
    <property type="entry name" value="Tyr-tRNA-ligase_bac_1"/>
</dbReference>
<evidence type="ECO:0000256" key="5">
    <source>
        <dbReference type="ARBA" id="ARBA00022840"/>
    </source>
</evidence>
<evidence type="ECO:0000313" key="15">
    <source>
        <dbReference type="Proteomes" id="UP000464865"/>
    </source>
</evidence>
<dbReference type="AlphaFoldDB" id="A0A7L5BCY3"/>
<dbReference type="Gene3D" id="1.10.240.10">
    <property type="entry name" value="Tyrosyl-Transfer RNA Synthetase"/>
    <property type="match status" value="1"/>
</dbReference>
<name>A0A7L5BCY3_9HYPH</name>
<dbReference type="GO" id="GO:0005524">
    <property type="term" value="F:ATP binding"/>
    <property type="evidence" value="ECO:0007669"/>
    <property type="project" value="UniProtKB-UniRule"/>
</dbReference>
<keyword evidence="15" id="KW-1185">Reference proteome</keyword>
<dbReference type="KEGG" id="roy:G3A56_00920"/>
<dbReference type="PROSITE" id="PS00178">
    <property type="entry name" value="AA_TRNA_LIGASE_I"/>
    <property type="match status" value="1"/>
</dbReference>
<dbReference type="PRINTS" id="PR01040">
    <property type="entry name" value="TRNASYNTHTYR"/>
</dbReference>
<dbReference type="Gene3D" id="3.40.50.620">
    <property type="entry name" value="HUPs"/>
    <property type="match status" value="1"/>
</dbReference>
<keyword evidence="7 11" id="KW-0648">Protein biosynthesis</keyword>
<dbReference type="FunFam" id="1.10.240.10:FF:000001">
    <property type="entry name" value="Tyrosine--tRNA ligase"/>
    <property type="match status" value="1"/>
</dbReference>
<reference evidence="14 15" key="1">
    <citation type="submission" date="2020-02" db="EMBL/GenBank/DDBJ databases">
        <title>Plant-Promoting Endophytic Bacterium Rhizobium oryzihabitans sp. nov., Isolated from the Root of Rice.</title>
        <authorList>
            <person name="zhao J."/>
            <person name="Zhang G."/>
        </authorList>
    </citation>
    <scope>NUCLEOTIDE SEQUENCE [LARGE SCALE GENOMIC DNA]</scope>
    <source>
        <strain evidence="14 15">M15</strain>
    </source>
</reference>
<dbReference type="SUPFAM" id="SSF55174">
    <property type="entry name" value="Alpha-L RNA-binding motif"/>
    <property type="match status" value="1"/>
</dbReference>
<dbReference type="GO" id="GO:0003723">
    <property type="term" value="F:RNA binding"/>
    <property type="evidence" value="ECO:0007669"/>
    <property type="project" value="UniProtKB-KW"/>
</dbReference>
<evidence type="ECO:0000256" key="1">
    <source>
        <dbReference type="ARBA" id="ARBA00004496"/>
    </source>
</evidence>
<protein>
    <recommendedName>
        <fullName evidence="11">Tyrosine--tRNA ligase</fullName>
        <ecNumber evidence="11">6.1.1.1</ecNumber>
    </recommendedName>
    <alternativeName>
        <fullName evidence="11">Tyrosyl-tRNA synthetase</fullName>
        <shortName evidence="11">TyrRS</shortName>
    </alternativeName>
</protein>
<evidence type="ECO:0000256" key="2">
    <source>
        <dbReference type="ARBA" id="ARBA00022490"/>
    </source>
</evidence>
<dbReference type="PANTHER" id="PTHR11766:SF0">
    <property type="entry name" value="TYROSINE--TRNA LIGASE, MITOCHONDRIAL"/>
    <property type="match status" value="1"/>
</dbReference>
<keyword evidence="5 11" id="KW-0067">ATP-binding</keyword>
<dbReference type="EMBL" id="CP048632">
    <property type="protein sequence ID" value="QIB36740.1"/>
    <property type="molecule type" value="Genomic_DNA"/>
</dbReference>
<proteinExistence type="inferred from homology"/>
<dbReference type="GO" id="GO:0042803">
    <property type="term" value="F:protein homodimerization activity"/>
    <property type="evidence" value="ECO:0007669"/>
    <property type="project" value="UniProtKB-ARBA"/>
</dbReference>
<dbReference type="GO" id="GO:0004831">
    <property type="term" value="F:tyrosine-tRNA ligase activity"/>
    <property type="evidence" value="ECO:0007669"/>
    <property type="project" value="UniProtKB-UniRule"/>
</dbReference>
<dbReference type="RefSeq" id="WP_082184457.1">
    <property type="nucleotide sequence ID" value="NZ_CP048632.1"/>
</dbReference>
<evidence type="ECO:0000256" key="7">
    <source>
        <dbReference type="ARBA" id="ARBA00022917"/>
    </source>
</evidence>
<feature type="binding site" evidence="11">
    <location>
        <position position="176"/>
    </location>
    <ligand>
        <name>L-tyrosine</name>
        <dbReference type="ChEBI" id="CHEBI:58315"/>
    </ligand>
</feature>
<dbReference type="GO" id="GO:0006437">
    <property type="term" value="P:tyrosyl-tRNA aminoacylation"/>
    <property type="evidence" value="ECO:0007669"/>
    <property type="project" value="UniProtKB-UniRule"/>
</dbReference>